<gene>
    <name evidence="5" type="ORF">JNB62_09120</name>
</gene>
<name>A0ABS7HLK2_9MICO</name>
<dbReference type="InterPro" id="IPR011711">
    <property type="entry name" value="GntR_C"/>
</dbReference>
<dbReference type="InterPro" id="IPR036390">
    <property type="entry name" value="WH_DNA-bd_sf"/>
</dbReference>
<dbReference type="Pfam" id="PF07729">
    <property type="entry name" value="FCD"/>
    <property type="match status" value="1"/>
</dbReference>
<dbReference type="InterPro" id="IPR008920">
    <property type="entry name" value="TF_FadR/GntR_C"/>
</dbReference>
<evidence type="ECO:0000313" key="5">
    <source>
        <dbReference type="EMBL" id="MBW9093841.1"/>
    </source>
</evidence>
<keyword evidence="6" id="KW-1185">Reference proteome</keyword>
<keyword evidence="1" id="KW-0805">Transcription regulation</keyword>
<dbReference type="SMART" id="SM00895">
    <property type="entry name" value="FCD"/>
    <property type="match status" value="1"/>
</dbReference>
<dbReference type="PANTHER" id="PTHR43537">
    <property type="entry name" value="TRANSCRIPTIONAL REGULATOR, GNTR FAMILY"/>
    <property type="match status" value="1"/>
</dbReference>
<evidence type="ECO:0000256" key="2">
    <source>
        <dbReference type="ARBA" id="ARBA00023125"/>
    </source>
</evidence>
<dbReference type="SUPFAM" id="SSF48008">
    <property type="entry name" value="GntR ligand-binding domain-like"/>
    <property type="match status" value="1"/>
</dbReference>
<dbReference type="PRINTS" id="PR00035">
    <property type="entry name" value="HTHGNTR"/>
</dbReference>
<dbReference type="InterPro" id="IPR000524">
    <property type="entry name" value="Tscrpt_reg_HTH_GntR"/>
</dbReference>
<dbReference type="RefSeq" id="WP_220300546.1">
    <property type="nucleotide sequence ID" value="NZ_JAEUAW010000005.1"/>
</dbReference>
<organism evidence="5 6">
    <name type="scientific">Microbacterium jejuense</name>
    <dbReference type="NCBI Taxonomy" id="1263637"/>
    <lineage>
        <taxon>Bacteria</taxon>
        <taxon>Bacillati</taxon>
        <taxon>Actinomycetota</taxon>
        <taxon>Actinomycetes</taxon>
        <taxon>Micrococcales</taxon>
        <taxon>Microbacteriaceae</taxon>
        <taxon>Microbacterium</taxon>
    </lineage>
</organism>
<dbReference type="Pfam" id="PF00392">
    <property type="entry name" value="GntR"/>
    <property type="match status" value="1"/>
</dbReference>
<dbReference type="InterPro" id="IPR036388">
    <property type="entry name" value="WH-like_DNA-bd_sf"/>
</dbReference>
<keyword evidence="2" id="KW-0238">DNA-binding</keyword>
<dbReference type="PANTHER" id="PTHR43537:SF45">
    <property type="entry name" value="GNTR FAMILY REGULATORY PROTEIN"/>
    <property type="match status" value="1"/>
</dbReference>
<dbReference type="SMART" id="SM00345">
    <property type="entry name" value="HTH_GNTR"/>
    <property type="match status" value="1"/>
</dbReference>
<dbReference type="Gene3D" id="1.10.10.10">
    <property type="entry name" value="Winged helix-like DNA-binding domain superfamily/Winged helix DNA-binding domain"/>
    <property type="match status" value="1"/>
</dbReference>
<keyword evidence="3" id="KW-0804">Transcription</keyword>
<dbReference type="CDD" id="cd07377">
    <property type="entry name" value="WHTH_GntR"/>
    <property type="match status" value="1"/>
</dbReference>
<evidence type="ECO:0000256" key="3">
    <source>
        <dbReference type="ARBA" id="ARBA00023163"/>
    </source>
</evidence>
<comment type="caution">
    <text evidence="5">The sequence shown here is derived from an EMBL/GenBank/DDBJ whole genome shotgun (WGS) entry which is preliminary data.</text>
</comment>
<proteinExistence type="predicted"/>
<evidence type="ECO:0000256" key="1">
    <source>
        <dbReference type="ARBA" id="ARBA00023015"/>
    </source>
</evidence>
<dbReference type="Gene3D" id="1.20.120.530">
    <property type="entry name" value="GntR ligand-binding domain-like"/>
    <property type="match status" value="1"/>
</dbReference>
<accession>A0ABS7HLK2</accession>
<sequence length="225" mass="24361">MSDLTRTVEAQAEALADGVYGALLRDIVADELRPGTWLKERDLSERYGVSRVPVRQALHRLESEGFVQTAPRRGAVVSPVTGADIEELFDARLCIEPFASRQAALRVAAGAPARRLGDVLAASEASFAEGADLDGIALNLRFHAEVLALSGNSLLARSLQPMLGRMEWIFRRTSRTGEPDQLREHRALYDAILSGDGQLAAAVAYAHIERGRRPALEALGPMPAP</sequence>
<dbReference type="Proteomes" id="UP001196843">
    <property type="component" value="Unassembled WGS sequence"/>
</dbReference>
<dbReference type="EMBL" id="JAEUAW010000005">
    <property type="protein sequence ID" value="MBW9093841.1"/>
    <property type="molecule type" value="Genomic_DNA"/>
</dbReference>
<protein>
    <submittedName>
        <fullName evidence="5">GntR family transcriptional regulator</fullName>
    </submittedName>
</protein>
<dbReference type="SUPFAM" id="SSF46785">
    <property type="entry name" value="Winged helix' DNA-binding domain"/>
    <property type="match status" value="1"/>
</dbReference>
<feature type="domain" description="HTH gntR-type" evidence="4">
    <location>
        <begin position="13"/>
        <end position="80"/>
    </location>
</feature>
<dbReference type="PROSITE" id="PS50949">
    <property type="entry name" value="HTH_GNTR"/>
    <property type="match status" value="1"/>
</dbReference>
<evidence type="ECO:0000313" key="6">
    <source>
        <dbReference type="Proteomes" id="UP001196843"/>
    </source>
</evidence>
<evidence type="ECO:0000259" key="4">
    <source>
        <dbReference type="PROSITE" id="PS50949"/>
    </source>
</evidence>
<reference evidence="5 6" key="1">
    <citation type="journal article" date="2021" name="MBio">
        <title>Poor Competitiveness of Bradyrhizobium in Pigeon Pea Root Colonization in Indian Soils.</title>
        <authorList>
            <person name="Chalasani D."/>
            <person name="Basu A."/>
            <person name="Pullabhotla S.V.S.R.N."/>
            <person name="Jorrin B."/>
            <person name="Neal A.L."/>
            <person name="Poole P.S."/>
            <person name="Podile A.R."/>
            <person name="Tkacz A."/>
        </authorList>
    </citation>
    <scope>NUCLEOTIDE SEQUENCE [LARGE SCALE GENOMIC DNA]</scope>
    <source>
        <strain evidence="5 6">HU14</strain>
    </source>
</reference>